<evidence type="ECO:0000256" key="5">
    <source>
        <dbReference type="ARBA" id="ARBA00023180"/>
    </source>
</evidence>
<evidence type="ECO:0000313" key="10">
    <source>
        <dbReference type="Proteomes" id="UP000823388"/>
    </source>
</evidence>
<evidence type="ECO:0000256" key="6">
    <source>
        <dbReference type="SAM" id="MobiDB-lite"/>
    </source>
</evidence>
<evidence type="ECO:0000256" key="4">
    <source>
        <dbReference type="ARBA" id="ARBA00022679"/>
    </source>
</evidence>
<protein>
    <recommendedName>
        <fullName evidence="8">Glycosyltransferase 61 catalytic domain-containing protein</fullName>
    </recommendedName>
</protein>
<dbReference type="GO" id="GO:0000139">
    <property type="term" value="C:Golgi membrane"/>
    <property type="evidence" value="ECO:0007669"/>
    <property type="project" value="UniProtKB-SubCell"/>
</dbReference>
<dbReference type="PANTHER" id="PTHR20961">
    <property type="entry name" value="GLYCOSYLTRANSFERASE"/>
    <property type="match status" value="1"/>
</dbReference>
<feature type="compositionally biased region" description="Basic and acidic residues" evidence="6">
    <location>
        <begin position="80"/>
        <end position="102"/>
    </location>
</feature>
<feature type="domain" description="Glycosyltransferase 61 catalytic" evidence="8">
    <location>
        <begin position="227"/>
        <end position="393"/>
    </location>
</feature>
<evidence type="ECO:0000256" key="7">
    <source>
        <dbReference type="SAM" id="Phobius"/>
    </source>
</evidence>
<gene>
    <name evidence="9" type="ORF">PVAP13_5NG159762</name>
</gene>
<name>A0A8T0RSS6_PANVG</name>
<dbReference type="Pfam" id="PF04577">
    <property type="entry name" value="Glyco_transf_61"/>
    <property type="match status" value="1"/>
</dbReference>
<dbReference type="PANTHER" id="PTHR20961:SF101">
    <property type="entry name" value="GLYCOSYLTRANSFERASE FAMILY 61 PROTEIN"/>
    <property type="match status" value="1"/>
</dbReference>
<reference evidence="9" key="1">
    <citation type="submission" date="2020-05" db="EMBL/GenBank/DDBJ databases">
        <title>WGS assembly of Panicum virgatum.</title>
        <authorList>
            <person name="Lovell J.T."/>
            <person name="Jenkins J."/>
            <person name="Shu S."/>
            <person name="Juenger T.E."/>
            <person name="Schmutz J."/>
        </authorList>
    </citation>
    <scope>NUCLEOTIDE SEQUENCE</scope>
    <source>
        <strain evidence="9">AP13</strain>
    </source>
</reference>
<evidence type="ECO:0000259" key="8">
    <source>
        <dbReference type="Pfam" id="PF04577"/>
    </source>
</evidence>
<proteinExistence type="predicted"/>
<dbReference type="InterPro" id="IPR007657">
    <property type="entry name" value="Glycosyltransferase_61"/>
</dbReference>
<dbReference type="Proteomes" id="UP000823388">
    <property type="component" value="Chromosome 5N"/>
</dbReference>
<keyword evidence="7" id="KW-0812">Transmembrane</keyword>
<comment type="pathway">
    <text evidence="2">Glycan metabolism.</text>
</comment>
<evidence type="ECO:0000256" key="3">
    <source>
        <dbReference type="ARBA" id="ARBA00022676"/>
    </source>
</evidence>
<feature type="region of interest" description="Disordered" evidence="6">
    <location>
        <begin position="80"/>
        <end position="117"/>
    </location>
</feature>
<keyword evidence="5" id="KW-0325">Glycoprotein</keyword>
<sequence>MAAAKLSGPKKVAAVDDAAAAAVKTAKGRWALAAQSFLVLSVVVALCALLYAPRFFSTPAPHGAIAGFFAPRSTSGAASEAEHLGVRGDADREGSGDADRDGGGGAPRQVLDNQVGSPCASLPSHSICCDRSDYHSDVCFMAGDVRTDAGSLSLLLFPPPAPAAAAAVEERVRPYTRKWDGYITKTIHEVRLRRVARPEEAAAHRCDVRHDAPVLVMTAAGYSHNLFHVFNDGFLPLWLTAQNLRRRVVLAVLAYSLRTHCFPGAIVGTRYHDYLAVNSTRLRDSKTIVDFHRFLADAYDEPNGSSSVKPPATPPAPGRPRLGIVSRRGRRVIENQAAVARLAASVGFAVDIMETGTGAPLSAVYAAASSYDALVGVHGADLTTLLFLRPGRAALAQIAPLGITLLSRNLFGVPAARMGLRYEQYDVSAAESSLSRRYPAGHVVVALPARARREQWGKEWELVEHVYLRGQNVSLDLDRFRETPGRMHSWLKEEPQQSLCGQTCRCIYLKCSLAMI</sequence>
<dbReference type="EMBL" id="CM029046">
    <property type="protein sequence ID" value="KAG2587593.1"/>
    <property type="molecule type" value="Genomic_DNA"/>
</dbReference>
<feature type="transmembrane region" description="Helical" evidence="7">
    <location>
        <begin position="30"/>
        <end position="52"/>
    </location>
</feature>
<keyword evidence="10" id="KW-1185">Reference proteome</keyword>
<keyword evidence="3" id="KW-0328">Glycosyltransferase</keyword>
<feature type="region of interest" description="Disordered" evidence="6">
    <location>
        <begin position="301"/>
        <end position="321"/>
    </location>
</feature>
<organism evidence="9 10">
    <name type="scientific">Panicum virgatum</name>
    <name type="common">Blackwell switchgrass</name>
    <dbReference type="NCBI Taxonomy" id="38727"/>
    <lineage>
        <taxon>Eukaryota</taxon>
        <taxon>Viridiplantae</taxon>
        <taxon>Streptophyta</taxon>
        <taxon>Embryophyta</taxon>
        <taxon>Tracheophyta</taxon>
        <taxon>Spermatophyta</taxon>
        <taxon>Magnoliopsida</taxon>
        <taxon>Liliopsida</taxon>
        <taxon>Poales</taxon>
        <taxon>Poaceae</taxon>
        <taxon>PACMAD clade</taxon>
        <taxon>Panicoideae</taxon>
        <taxon>Panicodae</taxon>
        <taxon>Paniceae</taxon>
        <taxon>Panicinae</taxon>
        <taxon>Panicum</taxon>
        <taxon>Panicum sect. Hiantes</taxon>
    </lineage>
</organism>
<comment type="caution">
    <text evidence="9">The sequence shown here is derived from an EMBL/GenBank/DDBJ whole genome shotgun (WGS) entry which is preliminary data.</text>
</comment>
<dbReference type="GO" id="GO:0016763">
    <property type="term" value="F:pentosyltransferase activity"/>
    <property type="evidence" value="ECO:0007669"/>
    <property type="project" value="UniProtKB-ARBA"/>
</dbReference>
<keyword evidence="4" id="KW-0808">Transferase</keyword>
<comment type="subcellular location">
    <subcellularLocation>
        <location evidence="1">Golgi apparatus membrane</location>
        <topology evidence="1">Single-pass type II membrane protein</topology>
    </subcellularLocation>
</comment>
<keyword evidence="7" id="KW-1133">Transmembrane helix</keyword>
<evidence type="ECO:0000256" key="1">
    <source>
        <dbReference type="ARBA" id="ARBA00004323"/>
    </source>
</evidence>
<dbReference type="AlphaFoldDB" id="A0A8T0RSS6"/>
<evidence type="ECO:0000256" key="2">
    <source>
        <dbReference type="ARBA" id="ARBA00004881"/>
    </source>
</evidence>
<keyword evidence="7" id="KW-0472">Membrane</keyword>
<accession>A0A8T0RSS6</accession>
<dbReference type="InterPro" id="IPR049625">
    <property type="entry name" value="Glyco_transf_61_cat"/>
</dbReference>
<evidence type="ECO:0000313" key="9">
    <source>
        <dbReference type="EMBL" id="KAG2587593.1"/>
    </source>
</evidence>